<organism evidence="1">
    <name type="scientific">uncultured Thermomicrobiales bacterium</name>
    <dbReference type="NCBI Taxonomy" id="1645740"/>
    <lineage>
        <taxon>Bacteria</taxon>
        <taxon>Pseudomonadati</taxon>
        <taxon>Thermomicrobiota</taxon>
        <taxon>Thermomicrobia</taxon>
        <taxon>Thermomicrobiales</taxon>
        <taxon>environmental samples</taxon>
    </lineage>
</organism>
<reference evidence="1" key="1">
    <citation type="submission" date="2020-02" db="EMBL/GenBank/DDBJ databases">
        <authorList>
            <person name="Meier V. D."/>
        </authorList>
    </citation>
    <scope>NUCLEOTIDE SEQUENCE</scope>
    <source>
        <strain evidence="1">AVDCRST_MAG18</strain>
    </source>
</reference>
<name>A0A6J4UNA0_9BACT</name>
<sequence>MTENTNRQATPRPSAALKQLDVLVGTWDVSGPDIQGQVRYAWLEGGFFLIQHVDFNHGGHTIKGMEIIGQERGFGATEPTEEITSRWYDAAGNTFQYTYEVDGDTLTIWGGERGSPAYYRGTFNADRNVNSGTWVYPGGGGYDSTMTRVG</sequence>
<protein>
    <recommendedName>
        <fullName evidence="2">DUF1579 domain-containing protein</fullName>
    </recommendedName>
</protein>
<dbReference type="EMBL" id="CADCWN010000048">
    <property type="protein sequence ID" value="CAA9555485.1"/>
    <property type="molecule type" value="Genomic_DNA"/>
</dbReference>
<dbReference type="AlphaFoldDB" id="A0A6J4UNA0"/>
<accession>A0A6J4UNA0</accession>
<evidence type="ECO:0008006" key="2">
    <source>
        <dbReference type="Google" id="ProtNLM"/>
    </source>
</evidence>
<evidence type="ECO:0000313" key="1">
    <source>
        <dbReference type="EMBL" id="CAA9555485.1"/>
    </source>
</evidence>
<gene>
    <name evidence="1" type="ORF">AVDCRST_MAG18-644</name>
</gene>
<proteinExistence type="predicted"/>